<organism evidence="1 2">
    <name type="scientific">Trifolium medium</name>
    <dbReference type="NCBI Taxonomy" id="97028"/>
    <lineage>
        <taxon>Eukaryota</taxon>
        <taxon>Viridiplantae</taxon>
        <taxon>Streptophyta</taxon>
        <taxon>Embryophyta</taxon>
        <taxon>Tracheophyta</taxon>
        <taxon>Spermatophyta</taxon>
        <taxon>Magnoliopsida</taxon>
        <taxon>eudicotyledons</taxon>
        <taxon>Gunneridae</taxon>
        <taxon>Pentapetalae</taxon>
        <taxon>rosids</taxon>
        <taxon>fabids</taxon>
        <taxon>Fabales</taxon>
        <taxon>Fabaceae</taxon>
        <taxon>Papilionoideae</taxon>
        <taxon>50 kb inversion clade</taxon>
        <taxon>NPAAA clade</taxon>
        <taxon>Hologalegina</taxon>
        <taxon>IRL clade</taxon>
        <taxon>Trifolieae</taxon>
        <taxon>Trifolium</taxon>
    </lineage>
</organism>
<evidence type="ECO:0000313" key="2">
    <source>
        <dbReference type="Proteomes" id="UP000265520"/>
    </source>
</evidence>
<protein>
    <submittedName>
        <fullName evidence="1">Uncharacterized protein</fullName>
    </submittedName>
</protein>
<dbReference type="EMBL" id="LXQA011406426">
    <property type="protein sequence ID" value="MCI96118.1"/>
    <property type="molecule type" value="Genomic_DNA"/>
</dbReference>
<name>A0A392W637_9FABA</name>
<proteinExistence type="predicted"/>
<keyword evidence="2" id="KW-1185">Reference proteome</keyword>
<dbReference type="Proteomes" id="UP000265520">
    <property type="component" value="Unassembled WGS sequence"/>
</dbReference>
<reference evidence="1 2" key="1">
    <citation type="journal article" date="2018" name="Front. Plant Sci.">
        <title>Red Clover (Trifolium pratense) and Zigzag Clover (T. medium) - A Picture of Genomic Similarities and Differences.</title>
        <authorList>
            <person name="Dluhosova J."/>
            <person name="Istvanek J."/>
            <person name="Nedelnik J."/>
            <person name="Repkova J."/>
        </authorList>
    </citation>
    <scope>NUCLEOTIDE SEQUENCE [LARGE SCALE GENOMIC DNA]</scope>
    <source>
        <strain evidence="2">cv. 10/8</strain>
        <tissue evidence="1">Leaf</tissue>
    </source>
</reference>
<comment type="caution">
    <text evidence="1">The sequence shown here is derived from an EMBL/GenBank/DDBJ whole genome shotgun (WGS) entry which is preliminary data.</text>
</comment>
<accession>A0A392W637</accession>
<sequence length="17" mass="2016">MIFGTMPRYASRNLETE</sequence>
<dbReference type="AlphaFoldDB" id="A0A392W637"/>
<evidence type="ECO:0000313" key="1">
    <source>
        <dbReference type="EMBL" id="MCI96118.1"/>
    </source>
</evidence>